<evidence type="ECO:0000313" key="1">
    <source>
        <dbReference type="EMBL" id="KAG0426864.1"/>
    </source>
</evidence>
<keyword evidence="2" id="KW-1185">Reference proteome</keyword>
<name>A0AC60Q003_IXOPE</name>
<feature type="non-terminal residue" evidence="1">
    <location>
        <position position="1"/>
    </location>
</feature>
<accession>A0AC60Q003</accession>
<gene>
    <name evidence="1" type="ORF">HPB47_026046</name>
</gene>
<comment type="caution">
    <text evidence="1">The sequence shown here is derived from an EMBL/GenBank/DDBJ whole genome shotgun (WGS) entry which is preliminary data.</text>
</comment>
<reference evidence="1 2" key="1">
    <citation type="journal article" date="2020" name="Cell">
        <title>Large-Scale Comparative Analyses of Tick Genomes Elucidate Their Genetic Diversity and Vector Capacities.</title>
        <authorList>
            <consortium name="Tick Genome and Microbiome Consortium (TIGMIC)"/>
            <person name="Jia N."/>
            <person name="Wang J."/>
            <person name="Shi W."/>
            <person name="Du L."/>
            <person name="Sun Y."/>
            <person name="Zhan W."/>
            <person name="Jiang J.F."/>
            <person name="Wang Q."/>
            <person name="Zhang B."/>
            <person name="Ji P."/>
            <person name="Bell-Sakyi L."/>
            <person name="Cui X.M."/>
            <person name="Yuan T.T."/>
            <person name="Jiang B.G."/>
            <person name="Yang W.F."/>
            <person name="Lam T.T."/>
            <person name="Chang Q.C."/>
            <person name="Ding S.J."/>
            <person name="Wang X.J."/>
            <person name="Zhu J.G."/>
            <person name="Ruan X.D."/>
            <person name="Zhao L."/>
            <person name="Wei J.T."/>
            <person name="Ye R.Z."/>
            <person name="Que T.C."/>
            <person name="Du C.H."/>
            <person name="Zhou Y.H."/>
            <person name="Cheng J.X."/>
            <person name="Dai P.F."/>
            <person name="Guo W.B."/>
            <person name="Han X.H."/>
            <person name="Huang E.J."/>
            <person name="Li L.F."/>
            <person name="Wei W."/>
            <person name="Gao Y.C."/>
            <person name="Liu J.Z."/>
            <person name="Shao H.Z."/>
            <person name="Wang X."/>
            <person name="Wang C.C."/>
            <person name="Yang T.C."/>
            <person name="Huo Q.B."/>
            <person name="Li W."/>
            <person name="Chen H.Y."/>
            <person name="Chen S.E."/>
            <person name="Zhou L.G."/>
            <person name="Ni X.B."/>
            <person name="Tian J.H."/>
            <person name="Sheng Y."/>
            <person name="Liu T."/>
            <person name="Pan Y.S."/>
            <person name="Xia L.Y."/>
            <person name="Li J."/>
            <person name="Zhao F."/>
            <person name="Cao W.C."/>
        </authorList>
    </citation>
    <scope>NUCLEOTIDE SEQUENCE [LARGE SCALE GENOMIC DNA]</scope>
    <source>
        <strain evidence="1">Iper-2018</strain>
    </source>
</reference>
<dbReference type="EMBL" id="JABSTQ010009678">
    <property type="protein sequence ID" value="KAG0426864.1"/>
    <property type="molecule type" value="Genomic_DNA"/>
</dbReference>
<protein>
    <submittedName>
        <fullName evidence="1">Uncharacterized protein</fullName>
    </submittedName>
</protein>
<organism evidence="1 2">
    <name type="scientific">Ixodes persulcatus</name>
    <name type="common">Taiga tick</name>
    <dbReference type="NCBI Taxonomy" id="34615"/>
    <lineage>
        <taxon>Eukaryota</taxon>
        <taxon>Metazoa</taxon>
        <taxon>Ecdysozoa</taxon>
        <taxon>Arthropoda</taxon>
        <taxon>Chelicerata</taxon>
        <taxon>Arachnida</taxon>
        <taxon>Acari</taxon>
        <taxon>Parasitiformes</taxon>
        <taxon>Ixodida</taxon>
        <taxon>Ixodoidea</taxon>
        <taxon>Ixodidae</taxon>
        <taxon>Ixodinae</taxon>
        <taxon>Ixodes</taxon>
    </lineage>
</organism>
<sequence length="308" mass="33654">GRKQDTRRKMKIENRLIRELINEFIGTMILVLIGDSILAVIIAGDNEKLAPIVGPVGWGTAIFVAVTIAGGVSAHLNPAVTLALASTKKFPINKVPLYFGVQYLGAFVGASLVYLLYHDQIANFDGGVRQITGKQGTAPIFATYPREHVSTLTCFFDQLVGTGILMLTAEAITDPRNFGGMPKHLHPLALGLMIMALIFGFSYNCMAPLNPARDIGPRIFTAIAGWGTEVFTYRNWNYIWVPIFGPHLGAIMGAWIYKVGIGDNFPDDEPKLSGDLERGKVAELQEGAYRPIDDKLNLEAHTNDALKL</sequence>
<proteinExistence type="predicted"/>
<evidence type="ECO:0000313" key="2">
    <source>
        <dbReference type="Proteomes" id="UP000805193"/>
    </source>
</evidence>
<dbReference type="Proteomes" id="UP000805193">
    <property type="component" value="Unassembled WGS sequence"/>
</dbReference>